<gene>
    <name evidence="1" type="ORF">HNR14_001977</name>
</gene>
<organism evidence="1 2">
    <name type="scientific">Leifsonia naganoensis</name>
    <dbReference type="NCBI Taxonomy" id="150025"/>
    <lineage>
        <taxon>Bacteria</taxon>
        <taxon>Bacillati</taxon>
        <taxon>Actinomycetota</taxon>
        <taxon>Actinomycetes</taxon>
        <taxon>Micrococcales</taxon>
        <taxon>Microbacteriaceae</taxon>
        <taxon>Leifsonia</taxon>
    </lineage>
</organism>
<comment type="caution">
    <text evidence="1">The sequence shown here is derived from an EMBL/GenBank/DDBJ whole genome shotgun (WGS) entry which is preliminary data.</text>
</comment>
<reference evidence="1 2" key="1">
    <citation type="submission" date="2020-07" db="EMBL/GenBank/DDBJ databases">
        <title>Sequencing the genomes of 1000 actinobacteria strains.</title>
        <authorList>
            <person name="Klenk H.-P."/>
        </authorList>
    </citation>
    <scope>NUCLEOTIDE SEQUENCE [LARGE SCALE GENOMIC DNA]</scope>
    <source>
        <strain evidence="1 2">DSM 15166</strain>
    </source>
</reference>
<proteinExistence type="predicted"/>
<evidence type="ECO:0000313" key="1">
    <source>
        <dbReference type="EMBL" id="NYK10096.1"/>
    </source>
</evidence>
<dbReference type="Proteomes" id="UP000521075">
    <property type="component" value="Unassembled WGS sequence"/>
</dbReference>
<name>A0A853DLZ6_9MICO</name>
<dbReference type="RefSeq" id="WP_218875009.1">
    <property type="nucleotide sequence ID" value="NZ_BAAAHA010000006.1"/>
</dbReference>
<protein>
    <submittedName>
        <fullName evidence="1">Uncharacterized protein</fullName>
    </submittedName>
</protein>
<evidence type="ECO:0000313" key="2">
    <source>
        <dbReference type="Proteomes" id="UP000521075"/>
    </source>
</evidence>
<dbReference type="EMBL" id="JACCHJ010000001">
    <property type="protein sequence ID" value="NYK10096.1"/>
    <property type="molecule type" value="Genomic_DNA"/>
</dbReference>
<sequence length="81" mass="8797">MIARDEIARVLIDALRIDAADHTTFELVAEKGQEQEDLTPAFAALEHDAPGSLDGAKDAAVLPLNQEPDTFLRDLEAVRGK</sequence>
<accession>A0A853DLZ6</accession>
<keyword evidence="2" id="KW-1185">Reference proteome</keyword>
<dbReference type="AlphaFoldDB" id="A0A853DLZ6"/>